<comment type="caution">
    <text evidence="5">The sequence shown here is derived from an EMBL/GenBank/DDBJ whole genome shotgun (WGS) entry which is preliminary data.</text>
</comment>
<dbReference type="InterPro" id="IPR018061">
    <property type="entry name" value="Retropepsins"/>
</dbReference>
<gene>
    <name evidence="5" type="primary">Ervk9_4</name>
    <name evidence="5" type="ORF">IBISTR_R10076</name>
</gene>
<dbReference type="Gene3D" id="2.40.70.10">
    <property type="entry name" value="Acid Proteases"/>
    <property type="match status" value="1"/>
</dbReference>
<dbReference type="Pfam" id="PF00077">
    <property type="entry name" value="RVP"/>
    <property type="match status" value="1"/>
</dbReference>
<dbReference type="PROSITE" id="PS00141">
    <property type="entry name" value="ASP_PROTEASE"/>
    <property type="match status" value="1"/>
</dbReference>
<evidence type="ECO:0000313" key="5">
    <source>
        <dbReference type="EMBL" id="NXA30595.1"/>
    </source>
</evidence>
<protein>
    <submittedName>
        <fullName evidence="5">POK9 protein</fullName>
    </submittedName>
</protein>
<proteinExistence type="predicted"/>
<evidence type="ECO:0000256" key="3">
    <source>
        <dbReference type="ARBA" id="ARBA00022801"/>
    </source>
</evidence>
<dbReference type="PROSITE" id="PS50175">
    <property type="entry name" value="ASP_PROT_RETROV"/>
    <property type="match status" value="1"/>
</dbReference>
<keyword evidence="3" id="KW-0378">Hydrolase</keyword>
<sequence length="159" mass="17096">RGSLGVDLETTVDTTLVDSNVQKIPSNVTGPLFRQDSTIGGLLLDRSSARIKGFIVLPDVIDTDYTGRVYIMVYTVCPPVFVPKGSKIEQIVALDRPSNLLSGLDMSRGNRGFGSTGPAVCFTAKMDHRPTMEVVISQHGASRRIKAMLDTGADVTIIS</sequence>
<dbReference type="EMBL" id="VZSZ01012667">
    <property type="protein sequence ID" value="NXA30595.1"/>
    <property type="molecule type" value="Genomic_DNA"/>
</dbReference>
<organism evidence="5 6">
    <name type="scientific">Ibidorhyncha struthersii</name>
    <dbReference type="NCBI Taxonomy" id="425643"/>
    <lineage>
        <taxon>Eukaryota</taxon>
        <taxon>Metazoa</taxon>
        <taxon>Chordata</taxon>
        <taxon>Craniata</taxon>
        <taxon>Vertebrata</taxon>
        <taxon>Euteleostomi</taxon>
        <taxon>Archelosauria</taxon>
        <taxon>Archosauria</taxon>
        <taxon>Dinosauria</taxon>
        <taxon>Saurischia</taxon>
        <taxon>Theropoda</taxon>
        <taxon>Coelurosauria</taxon>
        <taxon>Aves</taxon>
        <taxon>Neognathae</taxon>
        <taxon>Neoaves</taxon>
        <taxon>Charadriiformes</taxon>
        <taxon>Charadriidae</taxon>
        <taxon>Ibidorhyncha</taxon>
    </lineage>
</organism>
<reference evidence="5 6" key="1">
    <citation type="submission" date="2019-09" db="EMBL/GenBank/DDBJ databases">
        <title>Bird 10,000 Genomes (B10K) Project - Family phase.</title>
        <authorList>
            <person name="Zhang G."/>
        </authorList>
    </citation>
    <scope>NUCLEOTIDE SEQUENCE [LARGE SCALE GENOMIC DNA]</scope>
    <source>
        <strain evidence="5">B10K-DU-030-25</strain>
    </source>
</reference>
<accession>A0A7K7UN50</accession>
<dbReference type="PANTHER" id="PTHR19422">
    <property type="entry name" value="GAG RETROVIRAL POLYPROTEIN"/>
    <property type="match status" value="1"/>
</dbReference>
<evidence type="ECO:0000256" key="2">
    <source>
        <dbReference type="ARBA" id="ARBA00022750"/>
    </source>
</evidence>
<dbReference type="SUPFAM" id="SSF50630">
    <property type="entry name" value="Acid proteases"/>
    <property type="match status" value="1"/>
</dbReference>
<dbReference type="InterPro" id="IPR036157">
    <property type="entry name" value="dUTPase-like_sf"/>
</dbReference>
<dbReference type="GO" id="GO:0004190">
    <property type="term" value="F:aspartic-type endopeptidase activity"/>
    <property type="evidence" value="ECO:0007669"/>
    <property type="project" value="UniProtKB-KW"/>
</dbReference>
<dbReference type="AlphaFoldDB" id="A0A7K7UN50"/>
<feature type="non-terminal residue" evidence="5">
    <location>
        <position position="159"/>
    </location>
</feature>
<evidence type="ECO:0000313" key="6">
    <source>
        <dbReference type="Proteomes" id="UP000587655"/>
    </source>
</evidence>
<dbReference type="SUPFAM" id="SSF51283">
    <property type="entry name" value="dUTPase-like"/>
    <property type="match status" value="1"/>
</dbReference>
<dbReference type="GO" id="GO:0006508">
    <property type="term" value="P:proteolysis"/>
    <property type="evidence" value="ECO:0007669"/>
    <property type="project" value="UniProtKB-KW"/>
</dbReference>
<dbReference type="InterPro" id="IPR021109">
    <property type="entry name" value="Peptidase_aspartic_dom_sf"/>
</dbReference>
<name>A0A7K7UN50_9CHAR</name>
<keyword evidence="2" id="KW-0064">Aspartyl protease</keyword>
<dbReference type="InterPro" id="IPR001995">
    <property type="entry name" value="Peptidase_A2_cat"/>
</dbReference>
<dbReference type="Pfam" id="PF00692">
    <property type="entry name" value="dUTPase"/>
    <property type="match status" value="1"/>
</dbReference>
<evidence type="ECO:0000256" key="1">
    <source>
        <dbReference type="ARBA" id="ARBA00022670"/>
    </source>
</evidence>
<keyword evidence="6" id="KW-1185">Reference proteome</keyword>
<feature type="domain" description="Peptidase A2" evidence="4">
    <location>
        <begin position="145"/>
        <end position="159"/>
    </location>
</feature>
<feature type="non-terminal residue" evidence="5">
    <location>
        <position position="1"/>
    </location>
</feature>
<evidence type="ECO:0000259" key="4">
    <source>
        <dbReference type="PROSITE" id="PS50175"/>
    </source>
</evidence>
<dbReference type="InterPro" id="IPR051592">
    <property type="entry name" value="HERV-K_Pro_peptidase_A2"/>
</dbReference>
<dbReference type="PANTHER" id="PTHR19422:SF123">
    <property type="entry name" value="RT1 CLASS I, LOCUS CE15"/>
    <property type="match status" value="1"/>
</dbReference>
<keyword evidence="1" id="KW-0645">Protease</keyword>
<dbReference type="Gene3D" id="2.70.40.10">
    <property type="match status" value="1"/>
</dbReference>
<dbReference type="InterPro" id="IPR001969">
    <property type="entry name" value="Aspartic_peptidase_AS"/>
</dbReference>
<dbReference type="Proteomes" id="UP000587655">
    <property type="component" value="Unassembled WGS sequence"/>
</dbReference>
<dbReference type="InterPro" id="IPR029054">
    <property type="entry name" value="dUTPase-like"/>
</dbReference>